<dbReference type="PROSITE" id="PS00198">
    <property type="entry name" value="4FE4S_FER_1"/>
    <property type="match status" value="1"/>
</dbReference>
<gene>
    <name evidence="9" type="ORF">ASJ80_10245</name>
</gene>
<dbReference type="PANTHER" id="PTHR30176">
    <property type="entry name" value="FERREDOXIN-TYPE PROTEIN NAPH"/>
    <property type="match status" value="1"/>
</dbReference>
<feature type="transmembrane region" description="Helical" evidence="7">
    <location>
        <begin position="12"/>
        <end position="34"/>
    </location>
</feature>
<evidence type="ECO:0000256" key="4">
    <source>
        <dbReference type="ARBA" id="ARBA00022982"/>
    </source>
</evidence>
<evidence type="ECO:0000256" key="1">
    <source>
        <dbReference type="ARBA" id="ARBA00022448"/>
    </source>
</evidence>
<dbReference type="Pfam" id="PF12801">
    <property type="entry name" value="Fer4_5"/>
    <property type="match status" value="2"/>
</dbReference>
<dbReference type="AlphaFoldDB" id="A0A2A2H7K0"/>
<dbReference type="InterPro" id="IPR051684">
    <property type="entry name" value="Electron_Trans/Redox"/>
</dbReference>
<evidence type="ECO:0000256" key="5">
    <source>
        <dbReference type="ARBA" id="ARBA00023004"/>
    </source>
</evidence>
<evidence type="ECO:0000256" key="3">
    <source>
        <dbReference type="ARBA" id="ARBA00022723"/>
    </source>
</evidence>
<name>A0A2A2H7K0_METBR</name>
<keyword evidence="3" id="KW-0479">Metal-binding</keyword>
<dbReference type="GO" id="GO:0005886">
    <property type="term" value="C:plasma membrane"/>
    <property type="evidence" value="ECO:0007669"/>
    <property type="project" value="TreeGrafter"/>
</dbReference>
<feature type="transmembrane region" description="Helical" evidence="7">
    <location>
        <begin position="40"/>
        <end position="59"/>
    </location>
</feature>
<dbReference type="GO" id="GO:0051539">
    <property type="term" value="F:4 iron, 4 sulfur cluster binding"/>
    <property type="evidence" value="ECO:0007669"/>
    <property type="project" value="UniProtKB-KW"/>
</dbReference>
<keyword evidence="2" id="KW-0004">4Fe-4S</keyword>
<keyword evidence="7" id="KW-1133">Transmembrane helix</keyword>
<dbReference type="SUPFAM" id="SSF54862">
    <property type="entry name" value="4Fe-4S ferredoxins"/>
    <property type="match status" value="1"/>
</dbReference>
<dbReference type="PANTHER" id="PTHR30176:SF3">
    <property type="entry name" value="FERREDOXIN-TYPE PROTEIN NAPH"/>
    <property type="match status" value="1"/>
</dbReference>
<comment type="caution">
    <text evidence="9">The sequence shown here is derived from an EMBL/GenBank/DDBJ whole genome shotgun (WGS) entry which is preliminary data.</text>
</comment>
<keyword evidence="10" id="KW-1185">Reference proteome</keyword>
<reference evidence="9 10" key="1">
    <citation type="journal article" date="2017" name="BMC Genomics">
        <title>Genomic analysis of methanogenic archaea reveals a shift towards energy conservation.</title>
        <authorList>
            <person name="Gilmore S.P."/>
            <person name="Henske J.K."/>
            <person name="Sexton J.A."/>
            <person name="Solomon K.V."/>
            <person name="Seppala S."/>
            <person name="Yoo J.I."/>
            <person name="Huyett L.M."/>
            <person name="Pressman A."/>
            <person name="Cogan J.Z."/>
            <person name="Kivenson V."/>
            <person name="Peng X."/>
            <person name="Tan Y."/>
            <person name="Valentine D.L."/>
            <person name="O'Malley M.A."/>
        </authorList>
    </citation>
    <scope>NUCLEOTIDE SEQUENCE [LARGE SCALE GENOMIC DNA]</scope>
    <source>
        <strain evidence="9 10">M.o.H.</strain>
    </source>
</reference>
<dbReference type="Proteomes" id="UP000217784">
    <property type="component" value="Unassembled WGS sequence"/>
</dbReference>
<keyword evidence="5" id="KW-0408">Iron</keyword>
<evidence type="ECO:0000256" key="7">
    <source>
        <dbReference type="SAM" id="Phobius"/>
    </source>
</evidence>
<accession>A0A2A2H7K0</accession>
<dbReference type="InterPro" id="IPR017896">
    <property type="entry name" value="4Fe4S_Fe-S-bd"/>
</dbReference>
<feature type="domain" description="4Fe-4S ferredoxin-type" evidence="8">
    <location>
        <begin position="207"/>
        <end position="238"/>
    </location>
</feature>
<dbReference type="Gene3D" id="3.30.70.20">
    <property type="match status" value="1"/>
</dbReference>
<dbReference type="PROSITE" id="PS51379">
    <property type="entry name" value="4FE4S_FER_2"/>
    <property type="match status" value="1"/>
</dbReference>
<keyword evidence="1" id="KW-0813">Transport</keyword>
<keyword evidence="4" id="KW-0249">Electron transport</keyword>
<feature type="transmembrane region" description="Helical" evidence="7">
    <location>
        <begin position="131"/>
        <end position="149"/>
    </location>
</feature>
<keyword evidence="7" id="KW-0812">Transmembrane</keyword>
<keyword evidence="7" id="KW-0472">Membrane</keyword>
<dbReference type="InterPro" id="IPR017900">
    <property type="entry name" value="4Fe4S_Fe_S_CS"/>
</dbReference>
<dbReference type="EMBL" id="LMVM01000007">
    <property type="protein sequence ID" value="PAV05358.1"/>
    <property type="molecule type" value="Genomic_DNA"/>
</dbReference>
<dbReference type="GO" id="GO:0046872">
    <property type="term" value="F:metal ion binding"/>
    <property type="evidence" value="ECO:0007669"/>
    <property type="project" value="UniProtKB-KW"/>
</dbReference>
<evidence type="ECO:0000256" key="2">
    <source>
        <dbReference type="ARBA" id="ARBA00022485"/>
    </source>
</evidence>
<evidence type="ECO:0000256" key="6">
    <source>
        <dbReference type="ARBA" id="ARBA00023014"/>
    </source>
</evidence>
<organism evidence="9 10">
    <name type="scientific">Methanobacterium bryantii</name>
    <dbReference type="NCBI Taxonomy" id="2161"/>
    <lineage>
        <taxon>Archaea</taxon>
        <taxon>Methanobacteriati</taxon>
        <taxon>Methanobacteriota</taxon>
        <taxon>Methanomada group</taxon>
        <taxon>Methanobacteria</taxon>
        <taxon>Methanobacteriales</taxon>
        <taxon>Methanobacteriaceae</taxon>
        <taxon>Methanobacterium</taxon>
    </lineage>
</organism>
<evidence type="ECO:0000313" key="10">
    <source>
        <dbReference type="Proteomes" id="UP000217784"/>
    </source>
</evidence>
<dbReference type="OrthoDB" id="23833at2157"/>
<evidence type="ECO:0000313" key="9">
    <source>
        <dbReference type="EMBL" id="PAV05358.1"/>
    </source>
</evidence>
<sequence length="241" mass="26960">MKNHKIRIRTYILIALVIMLPVLFNLYSPVLLSLGIRNGIITASFIVFAVWFIISLFMGRSASCGYTCPYGALQELVGKYVLNKKPKHVKADKIRYIVFVFFFLMVSYFVLKIGGLKGVDLFAPNGNPQLVILIPAFIITIGLLSVLFGSRAFCRYLCPQGVFLTIGATLGRKIKMPSLHLISNHKDCSDCKLCDKSCPMGLNVSHMVKNNDMENPNCILCGECIEKCPKETINYSFSIKD</sequence>
<dbReference type="GO" id="GO:0016491">
    <property type="term" value="F:oxidoreductase activity"/>
    <property type="evidence" value="ECO:0007669"/>
    <property type="project" value="UniProtKB-ARBA"/>
</dbReference>
<feature type="transmembrane region" description="Helical" evidence="7">
    <location>
        <begin position="94"/>
        <end position="111"/>
    </location>
</feature>
<keyword evidence="6" id="KW-0411">Iron-sulfur</keyword>
<dbReference type="Pfam" id="PF13237">
    <property type="entry name" value="Fer4_10"/>
    <property type="match status" value="1"/>
</dbReference>
<proteinExistence type="predicted"/>
<evidence type="ECO:0000259" key="8">
    <source>
        <dbReference type="PROSITE" id="PS51379"/>
    </source>
</evidence>
<dbReference type="RefSeq" id="WP_069584740.1">
    <property type="nucleotide sequence ID" value="NZ_LMVM01000007.1"/>
</dbReference>
<protein>
    <recommendedName>
        <fullName evidence="8">4Fe-4S ferredoxin-type domain-containing protein</fullName>
    </recommendedName>
</protein>